<evidence type="ECO:0000256" key="1">
    <source>
        <dbReference type="SAM" id="MobiDB-lite"/>
    </source>
</evidence>
<accession>A0A8X6VSS4</accession>
<dbReference type="AlphaFoldDB" id="A0A8X6VSS4"/>
<protein>
    <submittedName>
        <fullName evidence="2">Uncharacterized protein</fullName>
    </submittedName>
</protein>
<proteinExistence type="predicted"/>
<dbReference type="EMBL" id="BMAU01021357">
    <property type="protein sequence ID" value="GFY21339.1"/>
    <property type="molecule type" value="Genomic_DNA"/>
</dbReference>
<organism evidence="2 3">
    <name type="scientific">Trichonephila clavipes</name>
    <name type="common">Golden silk orbweaver</name>
    <name type="synonym">Nephila clavipes</name>
    <dbReference type="NCBI Taxonomy" id="2585209"/>
    <lineage>
        <taxon>Eukaryota</taxon>
        <taxon>Metazoa</taxon>
        <taxon>Ecdysozoa</taxon>
        <taxon>Arthropoda</taxon>
        <taxon>Chelicerata</taxon>
        <taxon>Arachnida</taxon>
        <taxon>Araneae</taxon>
        <taxon>Araneomorphae</taxon>
        <taxon>Entelegynae</taxon>
        <taxon>Araneoidea</taxon>
        <taxon>Nephilidae</taxon>
        <taxon>Trichonephila</taxon>
    </lineage>
</organism>
<feature type="region of interest" description="Disordered" evidence="1">
    <location>
        <begin position="1"/>
        <end position="27"/>
    </location>
</feature>
<gene>
    <name evidence="2" type="ORF">TNCV_3993831</name>
</gene>
<feature type="compositionally biased region" description="Polar residues" evidence="1">
    <location>
        <begin position="18"/>
        <end position="27"/>
    </location>
</feature>
<sequence length="174" mass="19832">MHVANVHHGIRQREYPSMRSSKPFSPPSASHTELFLFILGRKKSADVRSELYGGWGSFVTLFLASNSKTMGKVWLDAFSWCKIQLLCRLSSFEDLTLKCGEWLFWVFYNPLRSSERLIVCPCPKPDVSFTPTRLLVISTGIPSGHHLSHIEDLPRTLCQIEVWICFTTPSPQAF</sequence>
<keyword evidence="3" id="KW-1185">Reference proteome</keyword>
<evidence type="ECO:0000313" key="2">
    <source>
        <dbReference type="EMBL" id="GFY21339.1"/>
    </source>
</evidence>
<reference evidence="2" key="1">
    <citation type="submission" date="2020-08" db="EMBL/GenBank/DDBJ databases">
        <title>Multicomponent nature underlies the extraordinary mechanical properties of spider dragline silk.</title>
        <authorList>
            <person name="Kono N."/>
            <person name="Nakamura H."/>
            <person name="Mori M."/>
            <person name="Yoshida Y."/>
            <person name="Ohtoshi R."/>
            <person name="Malay A.D."/>
            <person name="Moran D.A.P."/>
            <person name="Tomita M."/>
            <person name="Numata K."/>
            <person name="Arakawa K."/>
        </authorList>
    </citation>
    <scope>NUCLEOTIDE SEQUENCE</scope>
</reference>
<evidence type="ECO:0000313" key="3">
    <source>
        <dbReference type="Proteomes" id="UP000887159"/>
    </source>
</evidence>
<name>A0A8X6VSS4_TRICX</name>
<comment type="caution">
    <text evidence="2">The sequence shown here is derived from an EMBL/GenBank/DDBJ whole genome shotgun (WGS) entry which is preliminary data.</text>
</comment>
<dbReference type="Proteomes" id="UP000887159">
    <property type="component" value="Unassembled WGS sequence"/>
</dbReference>